<feature type="transmembrane region" description="Helical" evidence="7">
    <location>
        <begin position="61"/>
        <end position="82"/>
    </location>
</feature>
<evidence type="ECO:0000256" key="5">
    <source>
        <dbReference type="ARBA" id="ARBA00022989"/>
    </source>
</evidence>
<evidence type="ECO:0000256" key="2">
    <source>
        <dbReference type="ARBA" id="ARBA00007863"/>
    </source>
</evidence>
<dbReference type="PANTHER" id="PTHR14233">
    <property type="entry name" value="DUF914-RELATED"/>
    <property type="match status" value="1"/>
</dbReference>
<reference evidence="8 9" key="1">
    <citation type="journal article" date="2014" name="PLoS Genet.">
        <title>The Genome of Spironucleus salmonicida Highlights a Fish Pathogen Adapted to Fluctuating Environments.</title>
        <authorList>
            <person name="Xu F."/>
            <person name="Jerlstrom-Hultqvist J."/>
            <person name="Einarsson E."/>
            <person name="Astvaldsson A."/>
            <person name="Svard S.G."/>
            <person name="Andersson J.O."/>
        </authorList>
    </citation>
    <scope>NUCLEOTIDE SEQUENCE</scope>
    <source>
        <strain evidence="9">ATCC 50377</strain>
    </source>
</reference>
<organism evidence="8">
    <name type="scientific">Spironucleus salmonicida</name>
    <dbReference type="NCBI Taxonomy" id="348837"/>
    <lineage>
        <taxon>Eukaryota</taxon>
        <taxon>Metamonada</taxon>
        <taxon>Diplomonadida</taxon>
        <taxon>Hexamitidae</taxon>
        <taxon>Hexamitinae</taxon>
        <taxon>Spironucleus</taxon>
    </lineage>
</organism>
<name>V6LKB0_9EUKA</name>
<dbReference type="Proteomes" id="UP000018208">
    <property type="component" value="Unassembled WGS sequence"/>
</dbReference>
<keyword evidence="10" id="KW-1185">Reference proteome</keyword>
<evidence type="ECO:0000256" key="3">
    <source>
        <dbReference type="ARBA" id="ARBA00022448"/>
    </source>
</evidence>
<feature type="transmembrane region" description="Helical" evidence="7">
    <location>
        <begin position="237"/>
        <end position="257"/>
    </location>
</feature>
<feature type="transmembrane region" description="Helical" evidence="7">
    <location>
        <begin position="208"/>
        <end position="230"/>
    </location>
</feature>
<dbReference type="InterPro" id="IPR009262">
    <property type="entry name" value="SLC35_F1/F2/F6"/>
</dbReference>
<evidence type="ECO:0000313" key="9">
    <source>
        <dbReference type="EMBL" id="KAH0573402.1"/>
    </source>
</evidence>
<sequence length="316" mass="35540">MQHILGQSIALLNALIGATLQSTQYFYGQSLPFTAATLFFVLSLLLFAFKSSRQKRSKRQQILFLSCGILDFSANCFLNLGFKFSNVASVLLLLSLSTPFAMVFTRILIGQKYDWQRILLAVLSVGFGIIYVLLDTETAGAKNIILGDIFAFVGCILYALGSVINQMGCEGVDSVCFLANMAPGAVIVGSVISGVSEYNLFQTIKWQTWLLILAYAVEMMIFYYITVLLLQKTAAVYFNLCLLVSNVYSFVIAIFLFKTTPKWYIIFPIIGLLACTILYFWYDDKVNKKFLKDNEILQQHSYQSLNIDVQEQVNEN</sequence>
<accession>V6LKB0</accession>
<feature type="transmembrane region" description="Helical" evidence="7">
    <location>
        <begin position="263"/>
        <end position="282"/>
    </location>
</feature>
<protein>
    <submittedName>
        <fullName evidence="8">Carboxylate/amino acid/amine transporter family protein</fullName>
    </submittedName>
</protein>
<dbReference type="GO" id="GO:0022857">
    <property type="term" value="F:transmembrane transporter activity"/>
    <property type="evidence" value="ECO:0007669"/>
    <property type="project" value="InterPro"/>
</dbReference>
<dbReference type="EMBL" id="AUWU02000005">
    <property type="protein sequence ID" value="KAH0573402.1"/>
    <property type="molecule type" value="Genomic_DNA"/>
</dbReference>
<evidence type="ECO:0000256" key="6">
    <source>
        <dbReference type="ARBA" id="ARBA00023136"/>
    </source>
</evidence>
<gene>
    <name evidence="8" type="ORF">SS50377_15090</name>
    <name evidence="9" type="ORF">SS50377_25522</name>
</gene>
<dbReference type="Pfam" id="PF06027">
    <property type="entry name" value="SLC35F"/>
    <property type="match status" value="1"/>
</dbReference>
<proteinExistence type="inferred from homology"/>
<dbReference type="PANTHER" id="PTHR14233:SF4">
    <property type="entry name" value="SOLUTE CARRIER FAMILY 35 MEMBER F2"/>
    <property type="match status" value="1"/>
</dbReference>
<dbReference type="GO" id="GO:0016020">
    <property type="term" value="C:membrane"/>
    <property type="evidence" value="ECO:0007669"/>
    <property type="project" value="UniProtKB-SubCell"/>
</dbReference>
<evidence type="ECO:0000256" key="1">
    <source>
        <dbReference type="ARBA" id="ARBA00004141"/>
    </source>
</evidence>
<dbReference type="SUPFAM" id="SSF103481">
    <property type="entry name" value="Multidrug resistance efflux transporter EmrE"/>
    <property type="match status" value="1"/>
</dbReference>
<feature type="transmembrane region" description="Helical" evidence="7">
    <location>
        <begin position="175"/>
        <end position="196"/>
    </location>
</feature>
<dbReference type="OrthoDB" id="429955at2759"/>
<feature type="transmembrane region" description="Helical" evidence="7">
    <location>
        <begin position="88"/>
        <end position="109"/>
    </location>
</feature>
<dbReference type="VEuPathDB" id="GiardiaDB:SS50377_25522"/>
<keyword evidence="4 7" id="KW-0812">Transmembrane</keyword>
<feature type="transmembrane region" description="Helical" evidence="7">
    <location>
        <begin position="27"/>
        <end position="49"/>
    </location>
</feature>
<evidence type="ECO:0000256" key="7">
    <source>
        <dbReference type="SAM" id="Phobius"/>
    </source>
</evidence>
<feature type="transmembrane region" description="Helical" evidence="7">
    <location>
        <begin position="140"/>
        <end position="163"/>
    </location>
</feature>
<comment type="subcellular location">
    <subcellularLocation>
        <location evidence="1">Membrane</location>
        <topology evidence="1">Multi-pass membrane protein</topology>
    </subcellularLocation>
</comment>
<comment type="similarity">
    <text evidence="2">Belongs to the SLC35F solute transporter family.</text>
</comment>
<dbReference type="AlphaFoldDB" id="V6LKB0"/>
<feature type="transmembrane region" description="Helical" evidence="7">
    <location>
        <begin position="118"/>
        <end position="134"/>
    </location>
</feature>
<reference evidence="9" key="2">
    <citation type="submission" date="2020-12" db="EMBL/GenBank/DDBJ databases">
        <title>New Spironucleus salmonicida genome in near-complete chromosomes.</title>
        <authorList>
            <person name="Xu F."/>
            <person name="Kurt Z."/>
            <person name="Jimenez-Gonzalez A."/>
            <person name="Astvaldsson A."/>
            <person name="Andersson J.O."/>
            <person name="Svard S.G."/>
        </authorList>
    </citation>
    <scope>NUCLEOTIDE SEQUENCE</scope>
    <source>
        <strain evidence="9">ATCC 50377</strain>
    </source>
</reference>
<evidence type="ECO:0000313" key="8">
    <source>
        <dbReference type="EMBL" id="EST45070.1"/>
    </source>
</evidence>
<keyword evidence="6 7" id="KW-0472">Membrane</keyword>
<dbReference type="EMBL" id="KI546101">
    <property type="protein sequence ID" value="EST45070.1"/>
    <property type="molecule type" value="Genomic_DNA"/>
</dbReference>
<dbReference type="InterPro" id="IPR052221">
    <property type="entry name" value="SLC35F_Transporter"/>
</dbReference>
<keyword evidence="5 7" id="KW-1133">Transmembrane helix</keyword>
<evidence type="ECO:0000313" key="10">
    <source>
        <dbReference type="Proteomes" id="UP000018208"/>
    </source>
</evidence>
<keyword evidence="3" id="KW-0813">Transport</keyword>
<dbReference type="InterPro" id="IPR037185">
    <property type="entry name" value="EmrE-like"/>
</dbReference>
<evidence type="ECO:0000256" key="4">
    <source>
        <dbReference type="ARBA" id="ARBA00022692"/>
    </source>
</evidence>